<organism evidence="2">
    <name type="scientific">Homalodisca liturata</name>
    <dbReference type="NCBI Taxonomy" id="320908"/>
    <lineage>
        <taxon>Eukaryota</taxon>
        <taxon>Metazoa</taxon>
        <taxon>Ecdysozoa</taxon>
        <taxon>Arthropoda</taxon>
        <taxon>Hexapoda</taxon>
        <taxon>Insecta</taxon>
        <taxon>Pterygota</taxon>
        <taxon>Neoptera</taxon>
        <taxon>Paraneoptera</taxon>
        <taxon>Hemiptera</taxon>
        <taxon>Auchenorrhyncha</taxon>
        <taxon>Membracoidea</taxon>
        <taxon>Cicadellidae</taxon>
        <taxon>Cicadellinae</taxon>
        <taxon>Proconiini</taxon>
        <taxon>Homalodisca</taxon>
    </lineage>
</organism>
<accession>A0A1B6HBD6</accession>
<evidence type="ECO:0008006" key="3">
    <source>
        <dbReference type="Google" id="ProtNLM"/>
    </source>
</evidence>
<gene>
    <name evidence="2" type="ORF">g.13827</name>
</gene>
<feature type="compositionally biased region" description="Polar residues" evidence="1">
    <location>
        <begin position="352"/>
        <end position="362"/>
    </location>
</feature>
<proteinExistence type="predicted"/>
<feature type="compositionally biased region" description="Polar residues" evidence="1">
    <location>
        <begin position="851"/>
        <end position="861"/>
    </location>
</feature>
<feature type="region of interest" description="Disordered" evidence="1">
    <location>
        <begin position="908"/>
        <end position="927"/>
    </location>
</feature>
<feature type="compositionally biased region" description="Polar residues" evidence="1">
    <location>
        <begin position="510"/>
        <end position="525"/>
    </location>
</feature>
<dbReference type="AlphaFoldDB" id="A0A1B6HBD6"/>
<dbReference type="Gene3D" id="2.20.25.240">
    <property type="match status" value="1"/>
</dbReference>
<protein>
    <recommendedName>
        <fullName evidence="3">FLYWCH-type domain-containing protein</fullName>
    </recommendedName>
</protein>
<dbReference type="EMBL" id="GECU01035787">
    <property type="protein sequence ID" value="JAS71919.1"/>
    <property type="molecule type" value="Transcribed_RNA"/>
</dbReference>
<sequence length="927" mass="103024">MDEIEGSRVDFGLLTKDNYLYIRNRSVNGKLYLKCREKTCGCTAQWEPARDRFFINIPHNHDANAIDVEVLKLKAELKNLIRRGERPYRKVFEEVCAKYSQDATDRVALYRNTLRKHRFQVNRRKKQLMPDFQAKVHGVNQSPSSLKLMDVLHKGEVQSEHQETFTQVADTDDDDTFNEEEARNYETIEETTVTDNIETPPNENESVITEILKEAEVPIVDQSQPIRDQEDRLNIMKRSFNLQRVSKQVAEDNEKLFCEPIVKLKKLKMSLSKEKPREASCHVTGSECVMTVTDNSEIPSREDEPTNSNTLKEVEAVDQSQPTRDREQNLSKKCNFNLQITSKQQTEDNERPMTTVTNNSERPPNEDEPMNTETLKKAEIADQSQLSRNQEDRLNIKRSYNLQVASKQQVEGNERNLPNPRVKAKKLKKCLPTDKREASNEVTRLEFVVSKLERLSDKMAAVTFGDSYDQFGKYIATLLRGLPRKAVNSLKRKMVQDVLDVKFDLDDNENSLPNNKSQNMSSPQQHLKKSDISTSHFVPILPVSTLTNVPSDCSLSLDFGTTPKNVTISQQPLKVADSSSQANTSHTDISGKTTVSTVHTNLSFPQHSLRVPGSNSLSKESIVRPVIMPKGDTTITNCSFPQTLKMPNRSTCASSNSCSISANDITLPNCSIPQQTQKAAVDNSHQSGVSSSLIRIPPSLTTASGSDTEPLSFPVSQSIPNSNTLTCPTLLLGSLPVAASESQQTQRIAVDSSHQSGISSSLIRIPPSLTTASGSDTEPLSFPVSQSTCSSSALRCPTLLLGSLPVAASGSTQLFTLNQQMVLNHYTVPVQPNIFLVNSLSTGAPVIASSAVSEKPSNNRTENPEKCSKPTKTSGSVIDPLEDFPMDIEDGTELADMKRDDSFETIFCGDPLPEMKQELADDENSPL</sequence>
<evidence type="ECO:0000313" key="2">
    <source>
        <dbReference type="EMBL" id="JAS71919.1"/>
    </source>
</evidence>
<feature type="region of interest" description="Disordered" evidence="1">
    <location>
        <begin position="851"/>
        <end position="885"/>
    </location>
</feature>
<evidence type="ECO:0000256" key="1">
    <source>
        <dbReference type="SAM" id="MobiDB-lite"/>
    </source>
</evidence>
<feature type="region of interest" description="Disordered" evidence="1">
    <location>
        <begin position="507"/>
        <end position="529"/>
    </location>
</feature>
<feature type="compositionally biased region" description="Polar residues" evidence="1">
    <location>
        <begin position="331"/>
        <end position="344"/>
    </location>
</feature>
<reference evidence="2" key="1">
    <citation type="submission" date="2015-11" db="EMBL/GenBank/DDBJ databases">
        <title>De novo transcriptome assembly of four potential Pierce s Disease insect vectors from Arizona vineyards.</title>
        <authorList>
            <person name="Tassone E.E."/>
        </authorList>
    </citation>
    <scope>NUCLEOTIDE SEQUENCE</scope>
</reference>
<feature type="region of interest" description="Disordered" evidence="1">
    <location>
        <begin position="293"/>
        <end position="371"/>
    </location>
</feature>
<name>A0A1B6HBD6_9HEMI</name>